<organism evidence="1 2">
    <name type="scientific">Posidoniimonas corsicana</name>
    <dbReference type="NCBI Taxonomy" id="1938618"/>
    <lineage>
        <taxon>Bacteria</taxon>
        <taxon>Pseudomonadati</taxon>
        <taxon>Planctomycetota</taxon>
        <taxon>Planctomycetia</taxon>
        <taxon>Pirellulales</taxon>
        <taxon>Lacipirellulaceae</taxon>
        <taxon>Posidoniimonas</taxon>
    </lineage>
</organism>
<accession>A0A5C5VJD7</accession>
<sequence>MTSLVPIPAETELVAKQVVDAVFRVHSTLGPGLLESVYETCLCHELSKRSVSFRQQAILPIEYDSVTIDSGLRLDLEVEECLIVELKAVEVIAPIHSAQLLTYLKLAGKRLGLLVNFNSVLIKDGIKRVAL</sequence>
<evidence type="ECO:0000313" key="1">
    <source>
        <dbReference type="EMBL" id="TWT37822.1"/>
    </source>
</evidence>
<dbReference type="EMBL" id="SIHJ01000001">
    <property type="protein sequence ID" value="TWT37822.1"/>
    <property type="molecule type" value="Genomic_DNA"/>
</dbReference>
<dbReference type="Pfam" id="PF13366">
    <property type="entry name" value="PDDEXK_3"/>
    <property type="match status" value="1"/>
</dbReference>
<dbReference type="AlphaFoldDB" id="A0A5C5VJD7"/>
<evidence type="ECO:0008006" key="3">
    <source>
        <dbReference type="Google" id="ProtNLM"/>
    </source>
</evidence>
<dbReference type="InterPro" id="IPR026350">
    <property type="entry name" value="GxxExxY"/>
</dbReference>
<evidence type="ECO:0000313" key="2">
    <source>
        <dbReference type="Proteomes" id="UP000316714"/>
    </source>
</evidence>
<protein>
    <recommendedName>
        <fullName evidence="3">GxxExxY protein</fullName>
    </recommendedName>
</protein>
<proteinExistence type="predicted"/>
<gene>
    <name evidence="1" type="ORF">KOR34_27860</name>
</gene>
<reference evidence="1 2" key="1">
    <citation type="submission" date="2019-02" db="EMBL/GenBank/DDBJ databases">
        <title>Deep-cultivation of Planctomycetes and their phenomic and genomic characterization uncovers novel biology.</title>
        <authorList>
            <person name="Wiegand S."/>
            <person name="Jogler M."/>
            <person name="Boedeker C."/>
            <person name="Pinto D."/>
            <person name="Vollmers J."/>
            <person name="Rivas-Marin E."/>
            <person name="Kohn T."/>
            <person name="Peeters S.H."/>
            <person name="Heuer A."/>
            <person name="Rast P."/>
            <person name="Oberbeckmann S."/>
            <person name="Bunk B."/>
            <person name="Jeske O."/>
            <person name="Meyerdierks A."/>
            <person name="Storesund J.E."/>
            <person name="Kallscheuer N."/>
            <person name="Luecker S."/>
            <person name="Lage O.M."/>
            <person name="Pohl T."/>
            <person name="Merkel B.J."/>
            <person name="Hornburger P."/>
            <person name="Mueller R.-W."/>
            <person name="Bruemmer F."/>
            <person name="Labrenz M."/>
            <person name="Spormann A.M."/>
            <person name="Op Den Camp H."/>
            <person name="Overmann J."/>
            <person name="Amann R."/>
            <person name="Jetten M.S.M."/>
            <person name="Mascher T."/>
            <person name="Medema M.H."/>
            <person name="Devos D.P."/>
            <person name="Kaster A.-K."/>
            <person name="Ovreas L."/>
            <person name="Rohde M."/>
            <person name="Galperin M.Y."/>
            <person name="Jogler C."/>
        </authorList>
    </citation>
    <scope>NUCLEOTIDE SEQUENCE [LARGE SCALE GENOMIC DNA]</scope>
    <source>
        <strain evidence="1 2">KOR34</strain>
    </source>
</reference>
<name>A0A5C5VJD7_9BACT</name>
<keyword evidence="2" id="KW-1185">Reference proteome</keyword>
<dbReference type="Proteomes" id="UP000316714">
    <property type="component" value="Unassembled WGS sequence"/>
</dbReference>
<dbReference type="NCBIfam" id="TIGR04256">
    <property type="entry name" value="GxxExxY"/>
    <property type="match status" value="1"/>
</dbReference>
<comment type="caution">
    <text evidence="1">The sequence shown here is derived from an EMBL/GenBank/DDBJ whole genome shotgun (WGS) entry which is preliminary data.</text>
</comment>